<keyword evidence="1" id="KW-0472">Membrane</keyword>
<dbReference type="InterPro" id="IPR007038">
    <property type="entry name" value="HupE_UreJ"/>
</dbReference>
<feature type="transmembrane region" description="Helical" evidence="1">
    <location>
        <begin position="144"/>
        <end position="165"/>
    </location>
</feature>
<evidence type="ECO:0000256" key="2">
    <source>
        <dbReference type="SAM" id="SignalP"/>
    </source>
</evidence>
<protein>
    <submittedName>
        <fullName evidence="3">HupE/UreJ family protein</fullName>
    </submittedName>
</protein>
<reference evidence="4" key="2">
    <citation type="submission" date="2023-07" db="EMBL/GenBank/DDBJ databases">
        <title>Duganella aceri sp. nov., isolated from tree sap.</title>
        <authorList>
            <person name="Kim I.S."/>
        </authorList>
    </citation>
    <scope>NUCLEOTIDE SEQUENCE [LARGE SCALE GENOMIC DNA]</scope>
    <source>
        <strain evidence="4">SAP-35</strain>
    </source>
</reference>
<dbReference type="EMBL" id="JAADJT010000002">
    <property type="protein sequence ID" value="NGZ83597.1"/>
    <property type="molecule type" value="Genomic_DNA"/>
</dbReference>
<proteinExistence type="predicted"/>
<reference evidence="3 4" key="1">
    <citation type="submission" date="2020-01" db="EMBL/GenBank/DDBJ databases">
        <authorList>
            <person name="Lee S.D."/>
        </authorList>
    </citation>
    <scope>NUCLEOTIDE SEQUENCE [LARGE SCALE GENOMIC DNA]</scope>
    <source>
        <strain evidence="3 4">SAP-35</strain>
    </source>
</reference>
<feature type="transmembrane region" description="Helical" evidence="1">
    <location>
        <begin position="99"/>
        <end position="132"/>
    </location>
</feature>
<evidence type="ECO:0000256" key="1">
    <source>
        <dbReference type="SAM" id="Phobius"/>
    </source>
</evidence>
<accession>A0ABX0FGB0</accession>
<keyword evidence="2" id="KW-0732">Signal</keyword>
<keyword evidence="1" id="KW-1133">Transmembrane helix</keyword>
<evidence type="ECO:0000313" key="4">
    <source>
        <dbReference type="Proteomes" id="UP000666369"/>
    </source>
</evidence>
<comment type="caution">
    <text evidence="3">The sequence shown here is derived from an EMBL/GenBank/DDBJ whole genome shotgun (WGS) entry which is preliminary data.</text>
</comment>
<evidence type="ECO:0000313" key="3">
    <source>
        <dbReference type="EMBL" id="NGZ83597.1"/>
    </source>
</evidence>
<keyword evidence="4" id="KW-1185">Reference proteome</keyword>
<dbReference type="Pfam" id="PF04955">
    <property type="entry name" value="HupE_UreJ"/>
    <property type="match status" value="1"/>
</dbReference>
<name>A0ABX0FGB0_9BURK</name>
<dbReference type="Proteomes" id="UP000666369">
    <property type="component" value="Unassembled WGS sequence"/>
</dbReference>
<feature type="transmembrane region" description="Helical" evidence="1">
    <location>
        <begin position="171"/>
        <end position="189"/>
    </location>
</feature>
<organism evidence="3 4">
    <name type="scientific">Duganella aceris</name>
    <dbReference type="NCBI Taxonomy" id="2703883"/>
    <lineage>
        <taxon>Bacteria</taxon>
        <taxon>Pseudomonadati</taxon>
        <taxon>Pseudomonadota</taxon>
        <taxon>Betaproteobacteria</taxon>
        <taxon>Burkholderiales</taxon>
        <taxon>Oxalobacteraceae</taxon>
        <taxon>Telluria group</taxon>
        <taxon>Duganella</taxon>
    </lineage>
</organism>
<feature type="transmembrane region" description="Helical" evidence="1">
    <location>
        <begin position="71"/>
        <end position="93"/>
    </location>
</feature>
<sequence length="191" mass="18793">MNKQARGRAATLAMTLTLALASGAALAHPQAGGAHTHGFLDGFTHPFTGLDHLLAMLAVGIWSVRQSNARWLQGVFIGMVMVGMASGAAGLAIPGLETGIAATVVLMGILIALAARLPAAAGAAMVGAFALLHGNAHGHELPQAASALGLLLASGLLVVGGSVLGRFGPSLALKLSGAAIAATGVMLVATV</sequence>
<gene>
    <name evidence="3" type="ORF">GW587_04895</name>
</gene>
<keyword evidence="1" id="KW-0812">Transmembrane</keyword>
<dbReference type="PIRSF" id="PIRSF016919">
    <property type="entry name" value="HupE_UreJ"/>
    <property type="match status" value="1"/>
</dbReference>
<feature type="transmembrane region" description="Helical" evidence="1">
    <location>
        <begin position="43"/>
        <end position="64"/>
    </location>
</feature>
<feature type="signal peptide" evidence="2">
    <location>
        <begin position="1"/>
        <end position="27"/>
    </location>
</feature>
<feature type="chain" id="PRO_5046521326" evidence="2">
    <location>
        <begin position="28"/>
        <end position="191"/>
    </location>
</feature>
<dbReference type="RefSeq" id="WP_166099340.1">
    <property type="nucleotide sequence ID" value="NZ_JAADJT010000002.1"/>
</dbReference>